<feature type="region of interest" description="Disordered" evidence="1">
    <location>
        <begin position="29"/>
        <end position="50"/>
    </location>
</feature>
<feature type="signal peptide" evidence="2">
    <location>
        <begin position="1"/>
        <end position="20"/>
    </location>
</feature>
<evidence type="ECO:0000256" key="2">
    <source>
        <dbReference type="SAM" id="SignalP"/>
    </source>
</evidence>
<protein>
    <submittedName>
        <fullName evidence="3">Uncharacterized protein</fullName>
    </submittedName>
</protein>
<dbReference type="EMBL" id="JAPWGW010000005">
    <property type="protein sequence ID" value="MCZ4299209.1"/>
    <property type="molecule type" value="Genomic_DNA"/>
</dbReference>
<name>A0ABT4LXV3_9PROT</name>
<proteinExistence type="predicted"/>
<sequence>MFRVVCALMCAASVPCLAMAQHMNGPPETNAEYFDPADLRPDEEAPQPLPNESWEKFFERLDSEGYQIPEGLHPAGVEIIGGRWRRYDEPSLYDYSRTTSDADTEIWRLGVWTSLGNPQGGNYRLALSGVVVSMTYFYGDQRKSVHQRVLQDDELQRLRSTLDLGRFRHAKDKDCQSFGRDGTTALVEYASQSEYVFLDCWGPDSDWVRELIGEMQRLADLYELR</sequence>
<evidence type="ECO:0000313" key="3">
    <source>
        <dbReference type="EMBL" id="MCZ4299209.1"/>
    </source>
</evidence>
<gene>
    <name evidence="3" type="ORF">O4G74_14180</name>
</gene>
<dbReference type="RefSeq" id="WP_269403220.1">
    <property type="nucleotide sequence ID" value="NZ_JAPWGW010000005.1"/>
</dbReference>
<comment type="caution">
    <text evidence="3">The sequence shown here is derived from an EMBL/GenBank/DDBJ whole genome shotgun (WGS) entry which is preliminary data.</text>
</comment>
<reference evidence="3" key="1">
    <citation type="submission" date="2022-12" db="EMBL/GenBank/DDBJ databases">
        <title>Bacterial isolates from different developmental stages of Nematostella vectensis.</title>
        <authorList>
            <person name="Fraune S."/>
        </authorList>
    </citation>
    <scope>NUCLEOTIDE SEQUENCE</scope>
    <source>
        <strain evidence="3">G21632-S1</strain>
    </source>
</reference>
<dbReference type="Proteomes" id="UP001083770">
    <property type="component" value="Unassembled WGS sequence"/>
</dbReference>
<accession>A0ABT4LXV3</accession>
<organism evidence="3 4">
    <name type="scientific">Henriciella marina</name>
    <dbReference type="NCBI Taxonomy" id="453851"/>
    <lineage>
        <taxon>Bacteria</taxon>
        <taxon>Pseudomonadati</taxon>
        <taxon>Pseudomonadota</taxon>
        <taxon>Alphaproteobacteria</taxon>
        <taxon>Hyphomonadales</taxon>
        <taxon>Hyphomonadaceae</taxon>
        <taxon>Henriciella</taxon>
    </lineage>
</organism>
<keyword evidence="2" id="KW-0732">Signal</keyword>
<evidence type="ECO:0000313" key="4">
    <source>
        <dbReference type="Proteomes" id="UP001083770"/>
    </source>
</evidence>
<feature type="chain" id="PRO_5047451748" evidence="2">
    <location>
        <begin position="21"/>
        <end position="225"/>
    </location>
</feature>
<evidence type="ECO:0000256" key="1">
    <source>
        <dbReference type="SAM" id="MobiDB-lite"/>
    </source>
</evidence>
<keyword evidence="4" id="KW-1185">Reference proteome</keyword>